<dbReference type="EMBL" id="BTFZ01000002">
    <property type="protein sequence ID" value="GMM33836.1"/>
    <property type="molecule type" value="Genomic_DNA"/>
</dbReference>
<evidence type="ECO:0000313" key="3">
    <source>
        <dbReference type="Proteomes" id="UP001360560"/>
    </source>
</evidence>
<comment type="caution">
    <text evidence="2">The sequence shown here is derived from an EMBL/GenBank/DDBJ whole genome shotgun (WGS) entry which is preliminary data.</text>
</comment>
<dbReference type="Proteomes" id="UP001360560">
    <property type="component" value="Unassembled WGS sequence"/>
</dbReference>
<accession>A0AAV5QGP2</accession>
<keyword evidence="1" id="KW-0472">Membrane</keyword>
<keyword evidence="3" id="KW-1185">Reference proteome</keyword>
<dbReference type="AlphaFoldDB" id="A0AAV5QGP2"/>
<evidence type="ECO:0000256" key="1">
    <source>
        <dbReference type="SAM" id="Phobius"/>
    </source>
</evidence>
<reference evidence="2 3" key="1">
    <citation type="journal article" date="2023" name="Elife">
        <title>Identification of key yeast species and microbe-microbe interactions impacting larval growth of Drosophila in the wild.</title>
        <authorList>
            <person name="Mure A."/>
            <person name="Sugiura Y."/>
            <person name="Maeda R."/>
            <person name="Honda K."/>
            <person name="Sakurai N."/>
            <person name="Takahashi Y."/>
            <person name="Watada M."/>
            <person name="Katoh T."/>
            <person name="Gotoh A."/>
            <person name="Gotoh Y."/>
            <person name="Taniguchi I."/>
            <person name="Nakamura K."/>
            <person name="Hayashi T."/>
            <person name="Katayama T."/>
            <person name="Uemura T."/>
            <person name="Hattori Y."/>
        </authorList>
    </citation>
    <scope>NUCLEOTIDE SEQUENCE [LARGE SCALE GENOMIC DNA]</scope>
    <source>
        <strain evidence="2 3">SC-9</strain>
    </source>
</reference>
<evidence type="ECO:0000313" key="2">
    <source>
        <dbReference type="EMBL" id="GMM33836.1"/>
    </source>
</evidence>
<keyword evidence="1" id="KW-1133">Transmembrane helix</keyword>
<dbReference type="GO" id="GO:0030150">
    <property type="term" value="P:protein import into mitochondrial matrix"/>
    <property type="evidence" value="ECO:0007669"/>
    <property type="project" value="InterPro"/>
</dbReference>
<dbReference type="GeneID" id="90071815"/>
<feature type="transmembrane region" description="Helical" evidence="1">
    <location>
        <begin position="76"/>
        <end position="94"/>
    </location>
</feature>
<protein>
    <submittedName>
        <fullName evidence="2">Tom6 protein</fullName>
    </submittedName>
</protein>
<proteinExistence type="predicted"/>
<dbReference type="InterPro" id="IPR020266">
    <property type="entry name" value="Tom6"/>
</dbReference>
<keyword evidence="1" id="KW-0812">Transmembrane</keyword>
<dbReference type="RefSeq" id="XP_064850836.1">
    <property type="nucleotide sequence ID" value="XM_064994764.1"/>
</dbReference>
<organism evidence="2 3">
    <name type="scientific">Saccharomycopsis crataegensis</name>
    <dbReference type="NCBI Taxonomy" id="43959"/>
    <lineage>
        <taxon>Eukaryota</taxon>
        <taxon>Fungi</taxon>
        <taxon>Dikarya</taxon>
        <taxon>Ascomycota</taxon>
        <taxon>Saccharomycotina</taxon>
        <taxon>Saccharomycetes</taxon>
        <taxon>Saccharomycopsidaceae</taxon>
        <taxon>Saccharomycopsis</taxon>
    </lineage>
</organism>
<dbReference type="GO" id="GO:0005742">
    <property type="term" value="C:mitochondrial outer membrane translocase complex"/>
    <property type="evidence" value="ECO:0007669"/>
    <property type="project" value="InterPro"/>
</dbReference>
<dbReference type="Pfam" id="PF17112">
    <property type="entry name" value="Tom6"/>
    <property type="match status" value="1"/>
</dbReference>
<sequence>MSSEVEIILKVSMVILQMIQFTSGLLSVLIIGPVVGLVLFDLLRYVYRLLSSSSTTKQVVEPEPTSRFQQFKKTPLYPVLVNGVLFTAGVWFIQSPLMDLLNPQ</sequence>
<feature type="transmembrane region" description="Helical" evidence="1">
    <location>
        <begin position="20"/>
        <end position="43"/>
    </location>
</feature>
<gene>
    <name evidence="2" type="ORF">DASC09_011610</name>
</gene>
<name>A0AAV5QGP2_9ASCO</name>